<organism evidence="2">
    <name type="scientific">marine sediment metagenome</name>
    <dbReference type="NCBI Taxonomy" id="412755"/>
    <lineage>
        <taxon>unclassified sequences</taxon>
        <taxon>metagenomes</taxon>
        <taxon>ecological metagenomes</taxon>
    </lineage>
</organism>
<dbReference type="AlphaFoldDB" id="A0A0F9BCF7"/>
<sequence length="99" mass="10664">MPQAVHGQNVGREERTEQYTRWSGAQSVDQDGAVKQASDGMSAAVVEQEVNAIRQHLQAGVAKVRLDISDKPTVAAIKALLTPEELAKVQFGSEEHPTA</sequence>
<accession>A0A0F9BCF7</accession>
<feature type="region of interest" description="Disordered" evidence="1">
    <location>
        <begin position="1"/>
        <end position="36"/>
    </location>
</feature>
<name>A0A0F9BCF7_9ZZZZ</name>
<protein>
    <submittedName>
        <fullName evidence="2">Uncharacterized protein</fullName>
    </submittedName>
</protein>
<comment type="caution">
    <text evidence="2">The sequence shown here is derived from an EMBL/GenBank/DDBJ whole genome shotgun (WGS) entry which is preliminary data.</text>
</comment>
<feature type="compositionally biased region" description="Polar residues" evidence="1">
    <location>
        <begin position="19"/>
        <end position="29"/>
    </location>
</feature>
<proteinExistence type="predicted"/>
<evidence type="ECO:0000313" key="2">
    <source>
        <dbReference type="EMBL" id="KKL19385.1"/>
    </source>
</evidence>
<dbReference type="EMBL" id="LAZR01038506">
    <property type="protein sequence ID" value="KKL19385.1"/>
    <property type="molecule type" value="Genomic_DNA"/>
</dbReference>
<gene>
    <name evidence="2" type="ORF">LCGC14_2466020</name>
</gene>
<evidence type="ECO:0000256" key="1">
    <source>
        <dbReference type="SAM" id="MobiDB-lite"/>
    </source>
</evidence>
<reference evidence="2" key="1">
    <citation type="journal article" date="2015" name="Nature">
        <title>Complex archaea that bridge the gap between prokaryotes and eukaryotes.</title>
        <authorList>
            <person name="Spang A."/>
            <person name="Saw J.H."/>
            <person name="Jorgensen S.L."/>
            <person name="Zaremba-Niedzwiedzka K."/>
            <person name="Martijn J."/>
            <person name="Lind A.E."/>
            <person name="van Eijk R."/>
            <person name="Schleper C."/>
            <person name="Guy L."/>
            <person name="Ettema T.J."/>
        </authorList>
    </citation>
    <scope>NUCLEOTIDE SEQUENCE</scope>
</reference>